<dbReference type="GO" id="GO:0016887">
    <property type="term" value="F:ATP hydrolysis activity"/>
    <property type="evidence" value="ECO:0007669"/>
    <property type="project" value="InterPro"/>
</dbReference>
<dbReference type="SMART" id="SM00382">
    <property type="entry name" value="AAA"/>
    <property type="match status" value="1"/>
</dbReference>
<dbReference type="OrthoDB" id="5525775at2"/>
<feature type="domain" description="AAA+ ATPase" evidence="1">
    <location>
        <begin position="23"/>
        <end position="365"/>
    </location>
</feature>
<protein>
    <recommendedName>
        <fullName evidence="1">AAA+ ATPase domain-containing protein</fullName>
    </recommendedName>
</protein>
<accession>A0A250IAX8</accession>
<evidence type="ECO:0000259" key="1">
    <source>
        <dbReference type="SMART" id="SM00382"/>
    </source>
</evidence>
<reference evidence="2 3" key="1">
    <citation type="submission" date="2017-06" db="EMBL/GenBank/DDBJ databases">
        <authorList>
            <person name="Kim H.J."/>
            <person name="Triplett B.A."/>
        </authorList>
    </citation>
    <scope>NUCLEOTIDE SEQUENCE [LARGE SCALE GENOMIC DNA]</scope>
    <source>
        <strain evidence="2 3">DSM 14713</strain>
    </source>
</reference>
<dbReference type="EMBL" id="CP022163">
    <property type="protein sequence ID" value="ATB29024.1"/>
    <property type="molecule type" value="Genomic_DNA"/>
</dbReference>
<dbReference type="Proteomes" id="UP000217289">
    <property type="component" value="Chromosome"/>
</dbReference>
<proteinExistence type="predicted"/>
<dbReference type="PANTHER" id="PTHR43581:SF4">
    <property type="entry name" value="ATP_GTP PHOSPHATASE"/>
    <property type="match status" value="1"/>
</dbReference>
<dbReference type="RefSeq" id="WP_157774908.1">
    <property type="nucleotide sequence ID" value="NZ_CP022163.1"/>
</dbReference>
<name>A0A250IAX8_9BACT</name>
<evidence type="ECO:0000313" key="2">
    <source>
        <dbReference type="EMBL" id="ATB29024.1"/>
    </source>
</evidence>
<keyword evidence="3" id="KW-1185">Reference proteome</keyword>
<dbReference type="KEGG" id="mbd:MEBOL_002473"/>
<dbReference type="Gene3D" id="3.40.50.300">
    <property type="entry name" value="P-loop containing nucleotide triphosphate hydrolases"/>
    <property type="match status" value="1"/>
</dbReference>
<sequence>MNKLTTLTINKFRNVAPTTLEFRPGINVVLGRNGTGKSALLRLLSASMGADDGLRDDVLEVRCRVSGAALEVEHTLSSTRVEQPSVSMVSGELVSESLSVLQRSDSFSIERKGETVLRARVLPNDIFLESDSPQSRVDRVFPGDPIWSLGLALMMARPDPASKELAQEILSTRIVGAYRLDEGIERLGRLLELEFELIRAGYRVKSPRGPEEFPQSFFKVLRGPVPEGTSETSTLDFLDRVARILGYESATARFDVERLGPAPGQQVVRLSNLRFFFKKPGEEVSHDLLGYGQKRLLSLFAYADASRDVIIADELVGGLHHEWIPACLQELGERQAFLTSQNPLLLDALRFESVDDVRRAFVLCERANGGAGPQLIWRNPTEKEAGSFFAAYQKRIQRVSDLLLTEGFW</sequence>
<dbReference type="InterPro" id="IPR003593">
    <property type="entry name" value="AAA+_ATPase"/>
</dbReference>
<evidence type="ECO:0000313" key="3">
    <source>
        <dbReference type="Proteomes" id="UP000217289"/>
    </source>
</evidence>
<dbReference type="SUPFAM" id="SSF52540">
    <property type="entry name" value="P-loop containing nucleoside triphosphate hydrolases"/>
    <property type="match status" value="1"/>
</dbReference>
<dbReference type="PANTHER" id="PTHR43581">
    <property type="entry name" value="ATP/GTP PHOSPHATASE"/>
    <property type="match status" value="1"/>
</dbReference>
<dbReference type="AlphaFoldDB" id="A0A250IAX8"/>
<dbReference type="Pfam" id="PF13476">
    <property type="entry name" value="AAA_23"/>
    <property type="match status" value="1"/>
</dbReference>
<dbReference type="InterPro" id="IPR038729">
    <property type="entry name" value="Rad50/SbcC_AAA"/>
</dbReference>
<dbReference type="InterPro" id="IPR051396">
    <property type="entry name" value="Bact_Antivir_Def_Nuclease"/>
</dbReference>
<organism evidence="2 3">
    <name type="scientific">Melittangium boletus DSM 14713</name>
    <dbReference type="NCBI Taxonomy" id="1294270"/>
    <lineage>
        <taxon>Bacteria</taxon>
        <taxon>Pseudomonadati</taxon>
        <taxon>Myxococcota</taxon>
        <taxon>Myxococcia</taxon>
        <taxon>Myxococcales</taxon>
        <taxon>Cystobacterineae</taxon>
        <taxon>Archangiaceae</taxon>
        <taxon>Melittangium</taxon>
    </lineage>
</organism>
<dbReference type="GO" id="GO:0006302">
    <property type="term" value="P:double-strand break repair"/>
    <property type="evidence" value="ECO:0007669"/>
    <property type="project" value="InterPro"/>
</dbReference>
<gene>
    <name evidence="2" type="ORF">MEBOL_002473</name>
</gene>
<dbReference type="InterPro" id="IPR027417">
    <property type="entry name" value="P-loop_NTPase"/>
</dbReference>